<feature type="binding site" evidence="8 9">
    <location>
        <position position="291"/>
    </location>
    <ligand>
        <name>Zn(2+)</name>
        <dbReference type="ChEBI" id="CHEBI:29105"/>
    </ligand>
</feature>
<evidence type="ECO:0000256" key="6">
    <source>
        <dbReference type="ARBA" id="ARBA00048161"/>
    </source>
</evidence>
<dbReference type="GO" id="GO:0071267">
    <property type="term" value="P:L-methionine salvage"/>
    <property type="evidence" value="ECO:0007669"/>
    <property type="project" value="TreeGrafter"/>
</dbReference>
<proteinExistence type="predicted"/>
<dbReference type="GO" id="GO:0008270">
    <property type="term" value="F:zinc ion binding"/>
    <property type="evidence" value="ECO:0007669"/>
    <property type="project" value="UniProtKB-UniRule"/>
</dbReference>
<comment type="cofactor">
    <cofactor evidence="7 8">
        <name>Zn(2+)</name>
        <dbReference type="ChEBI" id="CHEBI:29105"/>
    </cofactor>
    <text evidence="7 8">Binds 1 zinc ion per subunit.</text>
</comment>
<evidence type="ECO:0000259" key="10">
    <source>
        <dbReference type="PROSITE" id="PS50970"/>
    </source>
</evidence>
<dbReference type="Gene3D" id="3.20.20.330">
    <property type="entry name" value="Homocysteine-binding-like domain"/>
    <property type="match status" value="1"/>
</dbReference>
<dbReference type="GO" id="GO:0047150">
    <property type="term" value="F:betaine-homocysteine S-methyltransferase activity"/>
    <property type="evidence" value="ECO:0007669"/>
    <property type="project" value="UniProtKB-EC"/>
</dbReference>
<feature type="binding site" evidence="8 9">
    <location>
        <position position="208"/>
    </location>
    <ligand>
        <name>Zn(2+)</name>
        <dbReference type="ChEBI" id="CHEBI:29105"/>
    </ligand>
</feature>
<evidence type="ECO:0000313" key="12">
    <source>
        <dbReference type="Proteomes" id="UP000472241"/>
    </source>
</evidence>
<dbReference type="SUPFAM" id="SSF82282">
    <property type="entry name" value="Homocysteine S-methyltransferase"/>
    <property type="match status" value="1"/>
</dbReference>
<evidence type="ECO:0000256" key="3">
    <source>
        <dbReference type="ARBA" id="ARBA00022679"/>
    </source>
</evidence>
<reference evidence="11" key="1">
    <citation type="submission" date="2025-08" db="UniProtKB">
        <authorList>
            <consortium name="Ensembl"/>
        </authorList>
    </citation>
    <scope>IDENTIFICATION</scope>
</reference>
<dbReference type="Proteomes" id="UP000472241">
    <property type="component" value="Unplaced"/>
</dbReference>
<dbReference type="GO" id="GO:0032259">
    <property type="term" value="P:methylation"/>
    <property type="evidence" value="ECO:0007669"/>
    <property type="project" value="UniProtKB-KW"/>
</dbReference>
<name>A0A667FMW8_LYNCA</name>
<dbReference type="PIRSF" id="PIRSF037505">
    <property type="entry name" value="Betaine_HMT"/>
    <property type="match status" value="1"/>
</dbReference>
<evidence type="ECO:0000256" key="8">
    <source>
        <dbReference type="PIRSR" id="PIRSR037505-2"/>
    </source>
</evidence>
<dbReference type="Ensembl" id="ENSLCNT00005000822.1">
    <property type="protein sequence ID" value="ENSLCNP00005000709.1"/>
    <property type="gene ID" value="ENSLCNG00005000502.1"/>
</dbReference>
<evidence type="ECO:0000256" key="9">
    <source>
        <dbReference type="PROSITE-ProRule" id="PRU00333"/>
    </source>
</evidence>
<dbReference type="UniPathway" id="UPA00051">
    <property type="reaction ID" value="UER00083"/>
</dbReference>
<dbReference type="PANTHER" id="PTHR46120:SF3">
    <property type="entry name" value="S-METHYLMETHIONINE--HOMOCYSTEINE S-METHYLTRANSFERASE BHMT2"/>
    <property type="match status" value="1"/>
</dbReference>
<evidence type="ECO:0000313" key="11">
    <source>
        <dbReference type="Ensembl" id="ENSLCNP00005000709.1"/>
    </source>
</evidence>
<keyword evidence="12" id="KW-1185">Reference proteome</keyword>
<gene>
    <name evidence="11" type="primary">BHMT</name>
</gene>
<comment type="pathway">
    <text evidence="1 7">Amino-acid biosynthesis; L-methionine biosynthesis via de novo pathway; L-methionine from L-homocysteine (BhmT route): step 1/1.</text>
</comment>
<dbReference type="InterPro" id="IPR036589">
    <property type="entry name" value="HCY_dom_sf"/>
</dbReference>
<accession>A0A667FMW8</accession>
<sequence length="398" mass="43685">MAPAGGPGAKKGILERLENGEVVVGDGSFLLTLEKRGYVKAGLWTPEAVVEYPNAVRQLHMEFLRAGSNVMQTFTFSANEDNMESKWEDVNAAACDLAREVAGKGDALVAGGICQTSAYTHHKDEARVKQLFQRQLDVFARKNVDFLIAEYFEHAEEAMWAVEVLKALGKPVAATMCIGPDGDMHGVSPGECAVKLVKAGAAIVGVNCRFGPSTSLKTMKLMKAGLQAAGSKAHLMVQSLGFHTPDCGKGGFVDLPEYPFGLEPRVATRWDIQKYAREAYKLGVRYIGGCCGFEPYHIRAIAEELAPERGFLPPASEKHGSWGSGLDMHTKPWIRARARKEYWENLRIASGRPYNPSMSKPDAWGVTKGTAELMQQKEATSEQQLRELFEKQKFKSAQ</sequence>
<keyword evidence="5 7" id="KW-0862">Zinc</keyword>
<evidence type="ECO:0000256" key="2">
    <source>
        <dbReference type="ARBA" id="ARBA00022603"/>
    </source>
</evidence>
<evidence type="ECO:0000256" key="1">
    <source>
        <dbReference type="ARBA" id="ARBA00005137"/>
    </source>
</evidence>
<protein>
    <submittedName>
        <fullName evidence="11">Betaine--homocysteine S-methyltransferase 2</fullName>
    </submittedName>
</protein>
<organism evidence="11 12">
    <name type="scientific">Lynx canadensis</name>
    <name type="common">Canada lynx</name>
    <name type="synonym">Felis canadensis</name>
    <dbReference type="NCBI Taxonomy" id="61383"/>
    <lineage>
        <taxon>Eukaryota</taxon>
        <taxon>Metazoa</taxon>
        <taxon>Chordata</taxon>
        <taxon>Craniata</taxon>
        <taxon>Vertebrata</taxon>
        <taxon>Euteleostomi</taxon>
        <taxon>Mammalia</taxon>
        <taxon>Eutheria</taxon>
        <taxon>Laurasiatheria</taxon>
        <taxon>Carnivora</taxon>
        <taxon>Feliformia</taxon>
        <taxon>Felidae</taxon>
        <taxon>Felinae</taxon>
        <taxon>Lynx</taxon>
    </lineage>
</organism>
<evidence type="ECO:0000256" key="4">
    <source>
        <dbReference type="ARBA" id="ARBA00022723"/>
    </source>
</evidence>
<comment type="catalytic activity">
    <reaction evidence="6">
        <text>L-homocysteine + glycine betaine = N,N-dimethylglycine + L-methionine</text>
        <dbReference type="Rhea" id="RHEA:22336"/>
        <dbReference type="ChEBI" id="CHEBI:17750"/>
        <dbReference type="ChEBI" id="CHEBI:57844"/>
        <dbReference type="ChEBI" id="CHEBI:58199"/>
        <dbReference type="ChEBI" id="CHEBI:58251"/>
        <dbReference type="EC" id="2.1.1.5"/>
    </reaction>
    <physiologicalReaction direction="left-to-right" evidence="6">
        <dbReference type="Rhea" id="RHEA:22337"/>
    </physiologicalReaction>
</comment>
<dbReference type="InterPro" id="IPR017226">
    <property type="entry name" value="BHMT-like"/>
</dbReference>
<keyword evidence="4 7" id="KW-0479">Metal-binding</keyword>
<dbReference type="InterPro" id="IPR051524">
    <property type="entry name" value="BHMT"/>
</dbReference>
<evidence type="ECO:0000256" key="7">
    <source>
        <dbReference type="PIRNR" id="PIRNR037505"/>
    </source>
</evidence>
<feature type="domain" description="Hcy-binding" evidence="10">
    <location>
        <begin position="11"/>
        <end position="305"/>
    </location>
</feature>
<evidence type="ECO:0000256" key="5">
    <source>
        <dbReference type="ARBA" id="ARBA00022833"/>
    </source>
</evidence>
<comment type="function">
    <text evidence="7">Involved in the regulation of homocysteine metabolism.</text>
</comment>
<dbReference type="Pfam" id="PF02574">
    <property type="entry name" value="S-methyl_trans"/>
    <property type="match status" value="1"/>
</dbReference>
<reference evidence="11" key="2">
    <citation type="submission" date="2025-09" db="UniProtKB">
        <authorList>
            <consortium name="Ensembl"/>
        </authorList>
    </citation>
    <scope>IDENTIFICATION</scope>
</reference>
<dbReference type="PANTHER" id="PTHR46120">
    <property type="entry name" value="BETAINE--HOMOCYSTEINE S-METHYLTRANSFERASE 1"/>
    <property type="match status" value="1"/>
</dbReference>
<dbReference type="FunFam" id="3.20.20.330:FF:000003">
    <property type="entry name" value="Betaine--homocysteine S-methyltransferase 1"/>
    <property type="match status" value="1"/>
</dbReference>
<dbReference type="InterPro" id="IPR003726">
    <property type="entry name" value="HCY_dom"/>
</dbReference>
<dbReference type="GO" id="GO:0005829">
    <property type="term" value="C:cytosol"/>
    <property type="evidence" value="ECO:0007669"/>
    <property type="project" value="TreeGrafter"/>
</dbReference>
<keyword evidence="3 7" id="KW-0808">Transferase</keyword>
<comment type="subunit">
    <text evidence="7">Homotetramer.</text>
</comment>
<dbReference type="AlphaFoldDB" id="A0A667FMW8"/>
<keyword evidence="2 7" id="KW-0489">Methyltransferase</keyword>
<feature type="binding site" evidence="8 9">
    <location>
        <position position="290"/>
    </location>
    <ligand>
        <name>Zn(2+)</name>
        <dbReference type="ChEBI" id="CHEBI:29105"/>
    </ligand>
</feature>
<dbReference type="GO" id="GO:0061627">
    <property type="term" value="F:S-methylmethionine-homocysteine S-methyltransferase activity"/>
    <property type="evidence" value="ECO:0007669"/>
    <property type="project" value="TreeGrafter"/>
</dbReference>
<dbReference type="PROSITE" id="PS50970">
    <property type="entry name" value="HCY"/>
    <property type="match status" value="1"/>
</dbReference>